<evidence type="ECO:0000313" key="1">
    <source>
        <dbReference type="EMBL" id="MDR6726071.1"/>
    </source>
</evidence>
<sequence length="61" mass="6876">MKKIVGIILAVLMSIALLNADKWFGSDPHDLKPVKHSETVQLLFPTDRYPETALHILHAIE</sequence>
<protein>
    <submittedName>
        <fullName evidence="1">Uncharacterized protein</fullName>
    </submittedName>
</protein>
<name>A0AAP5H6R7_PAEAM</name>
<dbReference type="EMBL" id="JAVDTR010000015">
    <property type="protein sequence ID" value="MDR6726071.1"/>
    <property type="molecule type" value="Genomic_DNA"/>
</dbReference>
<proteinExistence type="predicted"/>
<reference evidence="1" key="1">
    <citation type="submission" date="2023-07" db="EMBL/GenBank/DDBJ databases">
        <title>Sorghum-associated microbial communities from plants grown in Nebraska, USA.</title>
        <authorList>
            <person name="Schachtman D."/>
        </authorList>
    </citation>
    <scope>NUCLEOTIDE SEQUENCE</scope>
    <source>
        <strain evidence="1">BE80</strain>
    </source>
</reference>
<accession>A0AAP5H6R7</accession>
<organism evidence="1 2">
    <name type="scientific">Paenibacillus amylolyticus</name>
    <dbReference type="NCBI Taxonomy" id="1451"/>
    <lineage>
        <taxon>Bacteria</taxon>
        <taxon>Bacillati</taxon>
        <taxon>Bacillota</taxon>
        <taxon>Bacilli</taxon>
        <taxon>Bacillales</taxon>
        <taxon>Paenibacillaceae</taxon>
        <taxon>Paenibacillus</taxon>
    </lineage>
</organism>
<comment type="caution">
    <text evidence="1">The sequence shown here is derived from an EMBL/GenBank/DDBJ whole genome shotgun (WGS) entry which is preliminary data.</text>
</comment>
<gene>
    <name evidence="1" type="ORF">J2W91_004577</name>
</gene>
<evidence type="ECO:0000313" key="2">
    <source>
        <dbReference type="Proteomes" id="UP001254832"/>
    </source>
</evidence>
<dbReference type="AlphaFoldDB" id="A0AAP5H6R7"/>
<dbReference type="Proteomes" id="UP001254832">
    <property type="component" value="Unassembled WGS sequence"/>
</dbReference>